<dbReference type="InterPro" id="IPR036875">
    <property type="entry name" value="Znf_CCHC_sf"/>
</dbReference>
<feature type="domain" description="CCHC-type" evidence="2">
    <location>
        <begin position="103"/>
        <end position="119"/>
    </location>
</feature>
<accession>A0A6G0QPR5</accession>
<protein>
    <recommendedName>
        <fullName evidence="2">CCHC-type domain-containing protein</fullName>
    </recommendedName>
</protein>
<dbReference type="GO" id="GO:0003676">
    <property type="term" value="F:nucleic acid binding"/>
    <property type="evidence" value="ECO:0007669"/>
    <property type="project" value="InterPro"/>
</dbReference>
<dbReference type="InterPro" id="IPR001878">
    <property type="entry name" value="Znf_CCHC"/>
</dbReference>
<evidence type="ECO:0000313" key="3">
    <source>
        <dbReference type="EMBL" id="KAE9297008.1"/>
    </source>
</evidence>
<name>A0A6G0QPR5_9STRA</name>
<evidence type="ECO:0000313" key="4">
    <source>
        <dbReference type="Proteomes" id="UP000486351"/>
    </source>
</evidence>
<dbReference type="SUPFAM" id="SSF57756">
    <property type="entry name" value="Retrovirus zinc finger-like domains"/>
    <property type="match status" value="1"/>
</dbReference>
<keyword evidence="1" id="KW-0863">Zinc-finger</keyword>
<sequence length="168" mass="18475">MKLFTAPKDATRTWPEHYMYLVAISETCGGGADYLVLNNIVQYASADLRTVLMVKVDGTRTDCLQQSEELAHFAQSWEMEMETKNLGKEMVGAVGEIRRKETRRCHECGQVGHLRAACPGTRGGGVADITLAANEATTLLLDSSCWMASADFSSACRAIERVTWVSHV</sequence>
<evidence type="ECO:0000259" key="2">
    <source>
        <dbReference type="PROSITE" id="PS50158"/>
    </source>
</evidence>
<comment type="caution">
    <text evidence="3">The sequence shown here is derived from an EMBL/GenBank/DDBJ whole genome shotgun (WGS) entry which is preliminary data.</text>
</comment>
<organism evidence="3 4">
    <name type="scientific">Phytophthora fragariae</name>
    <dbReference type="NCBI Taxonomy" id="53985"/>
    <lineage>
        <taxon>Eukaryota</taxon>
        <taxon>Sar</taxon>
        <taxon>Stramenopiles</taxon>
        <taxon>Oomycota</taxon>
        <taxon>Peronosporomycetes</taxon>
        <taxon>Peronosporales</taxon>
        <taxon>Peronosporaceae</taxon>
        <taxon>Phytophthora</taxon>
    </lineage>
</organism>
<dbReference type="AlphaFoldDB" id="A0A6G0QPR5"/>
<dbReference type="Gene3D" id="4.10.60.10">
    <property type="entry name" value="Zinc finger, CCHC-type"/>
    <property type="match status" value="1"/>
</dbReference>
<dbReference type="EMBL" id="QXFY01002466">
    <property type="protein sequence ID" value="KAE9297008.1"/>
    <property type="molecule type" value="Genomic_DNA"/>
</dbReference>
<keyword evidence="1" id="KW-0479">Metal-binding</keyword>
<dbReference type="PROSITE" id="PS50158">
    <property type="entry name" value="ZF_CCHC"/>
    <property type="match status" value="1"/>
</dbReference>
<dbReference type="GO" id="GO:0008270">
    <property type="term" value="F:zinc ion binding"/>
    <property type="evidence" value="ECO:0007669"/>
    <property type="project" value="UniProtKB-KW"/>
</dbReference>
<proteinExistence type="predicted"/>
<gene>
    <name evidence="3" type="ORF">PF008_g23855</name>
</gene>
<reference evidence="3 4" key="1">
    <citation type="submission" date="2018-09" db="EMBL/GenBank/DDBJ databases">
        <title>Genomic investigation of the strawberry pathogen Phytophthora fragariae indicates pathogenicity is determined by transcriptional variation in three key races.</title>
        <authorList>
            <person name="Adams T.M."/>
            <person name="Armitage A.D."/>
            <person name="Sobczyk M.K."/>
            <person name="Bates H.J."/>
            <person name="Dunwell J.M."/>
            <person name="Nellist C.F."/>
            <person name="Harrison R.J."/>
        </authorList>
    </citation>
    <scope>NUCLEOTIDE SEQUENCE [LARGE SCALE GENOMIC DNA]</scope>
    <source>
        <strain evidence="3 4">NOV-77</strain>
    </source>
</reference>
<keyword evidence="1" id="KW-0862">Zinc</keyword>
<dbReference type="Proteomes" id="UP000486351">
    <property type="component" value="Unassembled WGS sequence"/>
</dbReference>
<evidence type="ECO:0000256" key="1">
    <source>
        <dbReference type="PROSITE-ProRule" id="PRU00047"/>
    </source>
</evidence>